<evidence type="ECO:0000259" key="2">
    <source>
        <dbReference type="SMART" id="SM01406"/>
    </source>
</evidence>
<feature type="compositionally biased region" description="Polar residues" evidence="1">
    <location>
        <begin position="305"/>
        <end position="318"/>
    </location>
</feature>
<reference evidence="3" key="1">
    <citation type="submission" date="2021-03" db="EMBL/GenBank/DDBJ databases">
        <title>Comparative genomics and phylogenomic investigation of the class Geoglossomycetes provide insights into ecological specialization and systematics.</title>
        <authorList>
            <person name="Melie T."/>
            <person name="Pirro S."/>
            <person name="Miller A.N."/>
            <person name="Quandt A."/>
        </authorList>
    </citation>
    <scope>NUCLEOTIDE SEQUENCE</scope>
    <source>
        <strain evidence="3">CAQ_001_2017</strain>
    </source>
</reference>
<feature type="region of interest" description="Disordered" evidence="1">
    <location>
        <begin position="236"/>
        <end position="328"/>
    </location>
</feature>
<dbReference type="Pfam" id="PF04795">
    <property type="entry name" value="PAPA-1"/>
    <property type="match status" value="1"/>
</dbReference>
<accession>A0A9P8L9A7</accession>
<feature type="compositionally biased region" description="Acidic residues" evidence="1">
    <location>
        <begin position="255"/>
        <end position="304"/>
    </location>
</feature>
<feature type="domain" description="INO80 complex subunit B-like conserved region" evidence="2">
    <location>
        <begin position="381"/>
        <end position="453"/>
    </location>
</feature>
<proteinExistence type="predicted"/>
<protein>
    <recommendedName>
        <fullName evidence="2">INO80 complex subunit B-like conserved region domain-containing protein</fullName>
    </recommendedName>
</protein>
<feature type="region of interest" description="Disordered" evidence="1">
    <location>
        <begin position="391"/>
        <end position="419"/>
    </location>
</feature>
<dbReference type="GO" id="GO:0031011">
    <property type="term" value="C:Ino80 complex"/>
    <property type="evidence" value="ECO:0007669"/>
    <property type="project" value="InterPro"/>
</dbReference>
<evidence type="ECO:0000313" key="4">
    <source>
        <dbReference type="Proteomes" id="UP000750711"/>
    </source>
</evidence>
<feature type="region of interest" description="Disordered" evidence="1">
    <location>
        <begin position="1"/>
        <end position="224"/>
    </location>
</feature>
<feature type="compositionally biased region" description="Low complexity" evidence="1">
    <location>
        <begin position="400"/>
        <end position="419"/>
    </location>
</feature>
<feature type="compositionally biased region" description="Basic and acidic residues" evidence="1">
    <location>
        <begin position="32"/>
        <end position="54"/>
    </location>
</feature>
<dbReference type="InterPro" id="IPR006880">
    <property type="entry name" value="INO80B_C"/>
</dbReference>
<feature type="compositionally biased region" description="Polar residues" evidence="1">
    <location>
        <begin position="71"/>
        <end position="82"/>
    </location>
</feature>
<comment type="caution">
    <text evidence="3">The sequence shown here is derived from an EMBL/GenBank/DDBJ whole genome shotgun (WGS) entry which is preliminary data.</text>
</comment>
<gene>
    <name evidence="3" type="ORF">GP486_005349</name>
</gene>
<evidence type="ECO:0000256" key="1">
    <source>
        <dbReference type="SAM" id="MobiDB-lite"/>
    </source>
</evidence>
<sequence length="477" mass="52701">MPDRPERPAKRLRRLSTDYDDSSGTDDWIPAVRKEREREARREREKQHKEKEGGIDTSTMPRASSSRRRANQNPAPTSSPLPSITVARPSAVSDDKKSIRLTVKMPSQKLREATSGAAKSISVNSRDRLDVSEIITGPRGSRSKKTIVEASDSEEDEDEVDEEEEEEEEDEEEDDDEEEEEEDDEDEGEADEDEDRDAEGESEDIDADGDIDMDDPPMQPSSFVKVAAPIVKPVLKVTPAAAPNAKSIQTRVLADDDDDDDDELSELESEEDEDATGVEVDEDMEVEDDGGEGEDEDDEDEETDSGTTPATGSRASTPDLSRLTQRQRSRLDQVLSGELLELPAGIGKVISLLQNTIDRLRIGLLSDPYLPFRLLLLMPLMDTINKLLKKQAPKRRGRAGNPTTDTTTNNTGGDATPANGDVSDVAVHEKPNKVFVRWVTNAQGSRLGVPEEWLGESVGRMFFGPATEGRKMVEEVI</sequence>
<organism evidence="3 4">
    <name type="scientific">Trichoglossum hirsutum</name>
    <dbReference type="NCBI Taxonomy" id="265104"/>
    <lineage>
        <taxon>Eukaryota</taxon>
        <taxon>Fungi</taxon>
        <taxon>Dikarya</taxon>
        <taxon>Ascomycota</taxon>
        <taxon>Pezizomycotina</taxon>
        <taxon>Geoglossomycetes</taxon>
        <taxon>Geoglossales</taxon>
        <taxon>Geoglossaceae</taxon>
        <taxon>Trichoglossum</taxon>
    </lineage>
</organism>
<dbReference type="EMBL" id="JAGHQM010000989">
    <property type="protein sequence ID" value="KAH0556861.1"/>
    <property type="molecule type" value="Genomic_DNA"/>
</dbReference>
<evidence type="ECO:0000313" key="3">
    <source>
        <dbReference type="EMBL" id="KAH0556861.1"/>
    </source>
</evidence>
<feature type="compositionally biased region" description="Acidic residues" evidence="1">
    <location>
        <begin position="151"/>
        <end position="215"/>
    </location>
</feature>
<dbReference type="AlphaFoldDB" id="A0A9P8L9A7"/>
<dbReference type="Proteomes" id="UP000750711">
    <property type="component" value="Unassembled WGS sequence"/>
</dbReference>
<keyword evidence="4" id="KW-1185">Reference proteome</keyword>
<name>A0A9P8L9A7_9PEZI</name>
<dbReference type="SMART" id="SM01406">
    <property type="entry name" value="PAPA-1"/>
    <property type="match status" value="1"/>
</dbReference>